<evidence type="ECO:0000256" key="9">
    <source>
        <dbReference type="PROSITE-ProRule" id="PRU00576"/>
    </source>
</evidence>
<dbReference type="OMA" id="WIKRFWD"/>
<gene>
    <name evidence="13" type="ORF">H696_00741</name>
</gene>
<keyword evidence="5 9" id="KW-0493">Microtubule</keyword>
<comment type="subcellular location">
    <subcellularLocation>
        <location evidence="1">Cytoplasm</location>
        <location evidence="1">Cytoskeleton</location>
    </subcellularLocation>
</comment>
<feature type="domain" description="Calponin-homology (CH)" evidence="11">
    <location>
        <begin position="2"/>
        <end position="103"/>
    </location>
</feature>
<evidence type="ECO:0000256" key="10">
    <source>
        <dbReference type="SAM" id="MobiDB-lite"/>
    </source>
</evidence>
<dbReference type="GO" id="GO:0008017">
    <property type="term" value="F:microtubule binding"/>
    <property type="evidence" value="ECO:0007669"/>
    <property type="project" value="InterPro"/>
</dbReference>
<dbReference type="GO" id="GO:0051301">
    <property type="term" value="P:cell division"/>
    <property type="evidence" value="ECO:0007669"/>
    <property type="project" value="UniProtKB-KW"/>
</dbReference>
<dbReference type="EMBL" id="KB932201">
    <property type="protein sequence ID" value="KCV73198.1"/>
    <property type="molecule type" value="Genomic_DNA"/>
</dbReference>
<accession>A0A058ZGY6</accession>
<evidence type="ECO:0000256" key="5">
    <source>
        <dbReference type="ARBA" id="ARBA00022701"/>
    </source>
</evidence>
<evidence type="ECO:0000256" key="3">
    <source>
        <dbReference type="ARBA" id="ARBA00022490"/>
    </source>
</evidence>
<evidence type="ECO:0000259" key="12">
    <source>
        <dbReference type="PROSITE" id="PS51230"/>
    </source>
</evidence>
<evidence type="ECO:0000256" key="6">
    <source>
        <dbReference type="ARBA" id="ARBA00022776"/>
    </source>
</evidence>
<dbReference type="Proteomes" id="UP000030693">
    <property type="component" value="Unassembled WGS sequence"/>
</dbReference>
<evidence type="ECO:0000313" key="14">
    <source>
        <dbReference type="Proteomes" id="UP000030693"/>
    </source>
</evidence>
<keyword evidence="7" id="KW-0206">Cytoskeleton</keyword>
<comment type="similarity">
    <text evidence="2">Belongs to the MAPRE family.</text>
</comment>
<dbReference type="InterPro" id="IPR036872">
    <property type="entry name" value="CH_dom_sf"/>
</dbReference>
<dbReference type="Gene3D" id="1.10.418.10">
    <property type="entry name" value="Calponin-like domain"/>
    <property type="match status" value="1"/>
</dbReference>
<evidence type="ECO:0000256" key="7">
    <source>
        <dbReference type="ARBA" id="ARBA00023212"/>
    </source>
</evidence>
<keyword evidence="4" id="KW-0132">Cell division</keyword>
<dbReference type="InterPro" id="IPR004953">
    <property type="entry name" value="EB1_C"/>
</dbReference>
<reference evidence="13" key="1">
    <citation type="submission" date="2013-04" db="EMBL/GenBank/DDBJ databases">
        <title>The Genome Sequence of Fonticula alba ATCC 38817.</title>
        <authorList>
            <consortium name="The Broad Institute Genomics Platform"/>
            <person name="Russ C."/>
            <person name="Cuomo C."/>
            <person name="Burger G."/>
            <person name="Gray M.W."/>
            <person name="Holland P.W.H."/>
            <person name="King N."/>
            <person name="Lang F.B.F."/>
            <person name="Roger A.J."/>
            <person name="Ruiz-Trillo I."/>
            <person name="Brown M."/>
            <person name="Walker B."/>
            <person name="Young S."/>
            <person name="Zeng Q."/>
            <person name="Gargeya S."/>
            <person name="Fitzgerald M."/>
            <person name="Haas B."/>
            <person name="Abouelleil A."/>
            <person name="Allen A.W."/>
            <person name="Alvarado L."/>
            <person name="Arachchi H.M."/>
            <person name="Berlin A.M."/>
            <person name="Chapman S.B."/>
            <person name="Gainer-Dewar J."/>
            <person name="Goldberg J."/>
            <person name="Griggs A."/>
            <person name="Gujja S."/>
            <person name="Hansen M."/>
            <person name="Howarth C."/>
            <person name="Imamovic A."/>
            <person name="Ireland A."/>
            <person name="Larimer J."/>
            <person name="McCowan C."/>
            <person name="Murphy C."/>
            <person name="Pearson M."/>
            <person name="Poon T.W."/>
            <person name="Priest M."/>
            <person name="Roberts A."/>
            <person name="Saif S."/>
            <person name="Shea T."/>
            <person name="Sisk P."/>
            <person name="Sykes S."/>
            <person name="Wortman J."/>
            <person name="Nusbaum C."/>
            <person name="Birren B."/>
        </authorList>
    </citation>
    <scope>NUCLEOTIDE SEQUENCE [LARGE SCALE GENOMIC DNA]</scope>
    <source>
        <strain evidence="13">ATCC 38817</strain>
    </source>
</reference>
<dbReference type="SUPFAM" id="SSF140612">
    <property type="entry name" value="EB1 dimerisation domain-like"/>
    <property type="match status" value="1"/>
</dbReference>
<name>A0A058ZGY6_FONAL</name>
<keyword evidence="14" id="KW-1185">Reference proteome</keyword>
<feature type="region of interest" description="Disordered" evidence="10">
    <location>
        <begin position="122"/>
        <end position="217"/>
    </location>
</feature>
<dbReference type="AlphaFoldDB" id="A0A058ZGY6"/>
<dbReference type="Gene3D" id="1.20.5.1430">
    <property type="match status" value="1"/>
</dbReference>
<sequence length="341" mass="36026">MNESRHSLLSWANELLAMNITKIEEFGTGALYCHIVDSVYNDVPLNRVKFNARQEFEYVNNFKILQDAFTRHSIKRKIPVDQLIKCRMLDNLEFVQWMKRWWETVYPGDYKPLERRQQTGAVADGPAAGAGAATAGPARRPVAVASRPVPARATTPAPAGPGAAGSVAGAGVGTRPAAASSRSAPVSGRSTSTSLSPTLSASDGQSAPAAGSAGAGQPSDAALSLLSRYQEQVQSLSESIAERDLIISGLKSDVDFYFSKLREVEIVVQRTVLQLQGAGDGTATDPAPSVEQLLAAIQSVMYRVADGYEIPAGAPPVGAPTTAPSAGAPTASMQLDEPEEF</sequence>
<dbReference type="Pfam" id="PF03271">
    <property type="entry name" value="EB1"/>
    <property type="match status" value="1"/>
</dbReference>
<dbReference type="InterPro" id="IPR036133">
    <property type="entry name" value="EB1_C_sf"/>
</dbReference>
<feature type="compositionally biased region" description="Low complexity" evidence="10">
    <location>
        <begin position="319"/>
        <end position="331"/>
    </location>
</feature>
<evidence type="ECO:0000256" key="4">
    <source>
        <dbReference type="ARBA" id="ARBA00022618"/>
    </source>
</evidence>
<dbReference type="STRING" id="691883.A0A058ZGY6"/>
<dbReference type="PROSITE" id="PS51230">
    <property type="entry name" value="EB1_C"/>
    <property type="match status" value="1"/>
</dbReference>
<dbReference type="FunFam" id="1.10.418.10:FF:000028">
    <property type="entry name" value="RP/EB family microtubule-associated protein"/>
    <property type="match status" value="1"/>
</dbReference>
<dbReference type="GeneID" id="20525466"/>
<proteinExistence type="inferred from homology"/>
<keyword evidence="3" id="KW-0963">Cytoplasm</keyword>
<feature type="domain" description="EB1 C-terminal" evidence="12">
    <location>
        <begin position="225"/>
        <end position="310"/>
    </location>
</feature>
<evidence type="ECO:0000259" key="11">
    <source>
        <dbReference type="PROSITE" id="PS50021"/>
    </source>
</evidence>
<dbReference type="OrthoDB" id="2119228at2759"/>
<evidence type="ECO:0000256" key="8">
    <source>
        <dbReference type="ARBA" id="ARBA00023306"/>
    </source>
</evidence>
<dbReference type="PANTHER" id="PTHR10623">
    <property type="entry name" value="MICROTUBULE-ASSOCIATED PROTEIN RP/EB FAMILY MEMBER"/>
    <property type="match status" value="1"/>
</dbReference>
<dbReference type="PROSITE" id="PS50021">
    <property type="entry name" value="CH"/>
    <property type="match status" value="1"/>
</dbReference>
<organism evidence="13">
    <name type="scientific">Fonticula alba</name>
    <name type="common">Slime mold</name>
    <dbReference type="NCBI Taxonomy" id="691883"/>
    <lineage>
        <taxon>Eukaryota</taxon>
        <taxon>Rotosphaerida</taxon>
        <taxon>Fonticulaceae</taxon>
        <taxon>Fonticula</taxon>
    </lineage>
</organism>
<dbReference type="eggNOG" id="KOG3000">
    <property type="taxonomic scope" value="Eukaryota"/>
</dbReference>
<evidence type="ECO:0000256" key="1">
    <source>
        <dbReference type="ARBA" id="ARBA00004245"/>
    </source>
</evidence>
<dbReference type="InterPro" id="IPR027328">
    <property type="entry name" value="MAPRE"/>
</dbReference>
<dbReference type="InterPro" id="IPR001715">
    <property type="entry name" value="CH_dom"/>
</dbReference>
<evidence type="ECO:0000313" key="13">
    <source>
        <dbReference type="EMBL" id="KCV73198.1"/>
    </source>
</evidence>
<feature type="region of interest" description="Disordered" evidence="10">
    <location>
        <begin position="315"/>
        <end position="341"/>
    </location>
</feature>
<evidence type="ECO:0000256" key="2">
    <source>
        <dbReference type="ARBA" id="ARBA00010729"/>
    </source>
</evidence>
<protein>
    <recommendedName>
        <fullName evidence="15">RP/EB family microtubule-associated protein</fullName>
    </recommendedName>
</protein>
<keyword evidence="8" id="KW-0131">Cell cycle</keyword>
<keyword evidence="6" id="KW-0498">Mitosis</keyword>
<dbReference type="RefSeq" id="XP_009492899.1">
    <property type="nucleotide sequence ID" value="XM_009494624.1"/>
</dbReference>
<dbReference type="SUPFAM" id="SSF47576">
    <property type="entry name" value="Calponin-homology domain, CH-domain"/>
    <property type="match status" value="1"/>
</dbReference>
<dbReference type="GO" id="GO:0005874">
    <property type="term" value="C:microtubule"/>
    <property type="evidence" value="ECO:0007669"/>
    <property type="project" value="UniProtKB-KW"/>
</dbReference>
<evidence type="ECO:0008006" key="15">
    <source>
        <dbReference type="Google" id="ProtNLM"/>
    </source>
</evidence>